<name>A0A8J3ZMI9_9ACTN</name>
<keyword evidence="8" id="KW-1185">Reference proteome</keyword>
<accession>A0A8J3ZMI9</accession>
<evidence type="ECO:0000256" key="5">
    <source>
        <dbReference type="ARBA" id="ARBA00023136"/>
    </source>
</evidence>
<dbReference type="Proteomes" id="UP000635606">
    <property type="component" value="Unassembled WGS sequence"/>
</dbReference>
<dbReference type="GO" id="GO:0005886">
    <property type="term" value="C:plasma membrane"/>
    <property type="evidence" value="ECO:0007669"/>
    <property type="project" value="UniProtKB-SubCell"/>
</dbReference>
<keyword evidence="3 6" id="KW-0812">Transmembrane</keyword>
<dbReference type="GO" id="GO:0022857">
    <property type="term" value="F:transmembrane transporter activity"/>
    <property type="evidence" value="ECO:0007669"/>
    <property type="project" value="InterPro"/>
</dbReference>
<evidence type="ECO:0000313" key="7">
    <source>
        <dbReference type="EMBL" id="GIJ66782.1"/>
    </source>
</evidence>
<evidence type="ECO:0000256" key="6">
    <source>
        <dbReference type="SAM" id="Phobius"/>
    </source>
</evidence>
<dbReference type="AlphaFoldDB" id="A0A8J3ZMI9"/>
<keyword evidence="2" id="KW-1003">Cell membrane</keyword>
<gene>
    <name evidence="7" type="ORF">Voc01_016990</name>
</gene>
<evidence type="ECO:0000313" key="8">
    <source>
        <dbReference type="Proteomes" id="UP000635606"/>
    </source>
</evidence>
<evidence type="ECO:0000256" key="3">
    <source>
        <dbReference type="ARBA" id="ARBA00022692"/>
    </source>
</evidence>
<dbReference type="RefSeq" id="WP_203926742.1">
    <property type="nucleotide sequence ID" value="NZ_BOPH01000020.1"/>
</dbReference>
<sequence length="335" mass="35132">MTTVEAARQTKGFHVPRRLVPVLATGALLLVMYAIGISQYQAFSDPQVLLNIFINRGFLLVVAVGMTFVLLTGGIDLSVGSVVAMTAMVSAWMLEGGTVPAWLVLVVALLIGPTLGFLMGCVIHFFDIQPFIVTLAGMFFARGMCTFISKESIPIKDPAWVKTAQARIHIGDNFISPAVLVVFAVVLVAAAVLAYTRFGRNVYAIGGDQQSALLMGLPVGRTKIAVYTISGLCSAIGGVLLSLYTLSGDPLIGIGLELDVIAAVVIGGTLLTGGSGYVFGTVLGVLVLGVIQTLITFDGTLNSWWTRIVIGGLLFAFILLQRLIGAAPRATSAGG</sequence>
<dbReference type="PANTHER" id="PTHR32196">
    <property type="entry name" value="ABC TRANSPORTER PERMEASE PROTEIN YPHD-RELATED-RELATED"/>
    <property type="match status" value="1"/>
</dbReference>
<evidence type="ECO:0000256" key="1">
    <source>
        <dbReference type="ARBA" id="ARBA00004651"/>
    </source>
</evidence>
<feature type="transmembrane region" description="Helical" evidence="6">
    <location>
        <begin position="19"/>
        <end position="36"/>
    </location>
</feature>
<evidence type="ECO:0000256" key="4">
    <source>
        <dbReference type="ARBA" id="ARBA00022989"/>
    </source>
</evidence>
<dbReference type="InterPro" id="IPR001851">
    <property type="entry name" value="ABC_transp_permease"/>
</dbReference>
<proteinExistence type="predicted"/>
<comment type="caution">
    <text evidence="7">The sequence shown here is derived from an EMBL/GenBank/DDBJ whole genome shotgun (WGS) entry which is preliminary data.</text>
</comment>
<feature type="transmembrane region" description="Helical" evidence="6">
    <location>
        <begin position="304"/>
        <end position="324"/>
    </location>
</feature>
<evidence type="ECO:0000256" key="2">
    <source>
        <dbReference type="ARBA" id="ARBA00022475"/>
    </source>
</evidence>
<reference evidence="7" key="1">
    <citation type="submission" date="2021-01" db="EMBL/GenBank/DDBJ databases">
        <title>Whole genome shotgun sequence of Virgisporangium ochraceum NBRC 16418.</title>
        <authorList>
            <person name="Komaki H."/>
            <person name="Tamura T."/>
        </authorList>
    </citation>
    <scope>NUCLEOTIDE SEQUENCE</scope>
    <source>
        <strain evidence="7">NBRC 16418</strain>
    </source>
</reference>
<feature type="transmembrane region" description="Helical" evidence="6">
    <location>
        <begin position="170"/>
        <end position="195"/>
    </location>
</feature>
<feature type="transmembrane region" description="Helical" evidence="6">
    <location>
        <begin position="277"/>
        <end position="297"/>
    </location>
</feature>
<dbReference type="Pfam" id="PF02653">
    <property type="entry name" value="BPD_transp_2"/>
    <property type="match status" value="1"/>
</dbReference>
<keyword evidence="5 6" id="KW-0472">Membrane</keyword>
<dbReference type="EMBL" id="BOPH01000020">
    <property type="protein sequence ID" value="GIJ66782.1"/>
    <property type="molecule type" value="Genomic_DNA"/>
</dbReference>
<feature type="transmembrane region" description="Helical" evidence="6">
    <location>
        <begin position="224"/>
        <end position="244"/>
    </location>
</feature>
<dbReference type="NCBIfam" id="NF008630">
    <property type="entry name" value="PRK11618.1"/>
    <property type="match status" value="1"/>
</dbReference>
<dbReference type="PANTHER" id="PTHR32196:SF63">
    <property type="entry name" value="INNER MEMBRANE ABC TRANSPORTER PERMEASE PROTEIN YJFF"/>
    <property type="match status" value="1"/>
</dbReference>
<feature type="transmembrane region" description="Helical" evidence="6">
    <location>
        <begin position="48"/>
        <end position="71"/>
    </location>
</feature>
<keyword evidence="4 6" id="KW-1133">Transmembrane helix</keyword>
<comment type="subcellular location">
    <subcellularLocation>
        <location evidence="1">Cell membrane</location>
        <topology evidence="1">Multi-pass membrane protein</topology>
    </subcellularLocation>
</comment>
<organism evidence="7 8">
    <name type="scientific">Virgisporangium ochraceum</name>
    <dbReference type="NCBI Taxonomy" id="65505"/>
    <lineage>
        <taxon>Bacteria</taxon>
        <taxon>Bacillati</taxon>
        <taxon>Actinomycetota</taxon>
        <taxon>Actinomycetes</taxon>
        <taxon>Micromonosporales</taxon>
        <taxon>Micromonosporaceae</taxon>
        <taxon>Virgisporangium</taxon>
    </lineage>
</organism>
<dbReference type="CDD" id="cd06579">
    <property type="entry name" value="TM_PBP1_transp_AraH_like"/>
    <property type="match status" value="1"/>
</dbReference>
<protein>
    <submittedName>
        <fullName evidence="7">Sugar ABC transporter permease</fullName>
    </submittedName>
</protein>
<feature type="transmembrane region" description="Helical" evidence="6">
    <location>
        <begin position="101"/>
        <end position="125"/>
    </location>
</feature>